<evidence type="ECO:0000256" key="1">
    <source>
        <dbReference type="SAM" id="MobiDB-lite"/>
    </source>
</evidence>
<organism evidence="2">
    <name type="scientific">gut metagenome</name>
    <dbReference type="NCBI Taxonomy" id="749906"/>
    <lineage>
        <taxon>unclassified sequences</taxon>
        <taxon>metagenomes</taxon>
        <taxon>organismal metagenomes</taxon>
    </lineage>
</organism>
<comment type="caution">
    <text evidence="2">The sequence shown here is derived from an EMBL/GenBank/DDBJ whole genome shotgun (WGS) entry which is preliminary data.</text>
</comment>
<sequence>MRNAHNEQSVRSPSRHHSEGHPLQKNPGSIPEPIFRSPPIAQHYFGHK</sequence>
<protein>
    <submittedName>
        <fullName evidence="2">Uncharacterized protein</fullName>
    </submittedName>
</protein>
<feature type="compositionally biased region" description="Polar residues" evidence="1">
    <location>
        <begin position="1"/>
        <end position="12"/>
    </location>
</feature>
<name>J9FLE2_9ZZZZ</name>
<feature type="region of interest" description="Disordered" evidence="1">
    <location>
        <begin position="1"/>
        <end position="48"/>
    </location>
</feature>
<evidence type="ECO:0000313" key="2">
    <source>
        <dbReference type="EMBL" id="EJW95248.1"/>
    </source>
</evidence>
<accession>J9FLE2</accession>
<reference evidence="2" key="1">
    <citation type="journal article" date="2012" name="PLoS ONE">
        <title>Gene sets for utilization of primary and secondary nutrition supplies in the distal gut of endangered iberian lynx.</title>
        <authorList>
            <person name="Alcaide M."/>
            <person name="Messina E."/>
            <person name="Richter M."/>
            <person name="Bargiela R."/>
            <person name="Peplies J."/>
            <person name="Huws S.A."/>
            <person name="Newbold C.J."/>
            <person name="Golyshin P.N."/>
            <person name="Simon M.A."/>
            <person name="Lopez G."/>
            <person name="Yakimov M.M."/>
            <person name="Ferrer M."/>
        </authorList>
    </citation>
    <scope>NUCLEOTIDE SEQUENCE</scope>
</reference>
<dbReference type="AlphaFoldDB" id="J9FLE2"/>
<proteinExistence type="predicted"/>
<dbReference type="EMBL" id="AMCI01005921">
    <property type="protein sequence ID" value="EJW95248.1"/>
    <property type="molecule type" value="Genomic_DNA"/>
</dbReference>
<gene>
    <name evidence="2" type="ORF">EVA_16646</name>
</gene>